<dbReference type="Proteomes" id="UP000006732">
    <property type="component" value="Chromosome"/>
</dbReference>
<dbReference type="SUPFAM" id="SSF56059">
    <property type="entry name" value="Glutathione synthetase ATP-binding domain-like"/>
    <property type="match status" value="1"/>
</dbReference>
<evidence type="ECO:0000313" key="2">
    <source>
        <dbReference type="EMBL" id="ABK97689.1"/>
    </source>
</evidence>
<organism evidence="2 3">
    <name type="scientific">Pelobacter propionicus (strain DSM 2379 / NBRC 103807 / OttBd1)</name>
    <dbReference type="NCBI Taxonomy" id="338966"/>
    <lineage>
        <taxon>Bacteria</taxon>
        <taxon>Pseudomonadati</taxon>
        <taxon>Thermodesulfobacteriota</taxon>
        <taxon>Desulfuromonadia</taxon>
        <taxon>Desulfuromonadales</taxon>
        <taxon>Desulfuromonadaceae</taxon>
        <taxon>Pelobacter</taxon>
    </lineage>
</organism>
<reference evidence="2 3" key="1">
    <citation type="submission" date="2006-10" db="EMBL/GenBank/DDBJ databases">
        <title>Complete sequence of chromosome of Pelobacter propionicus DSM 2379.</title>
        <authorList>
            <consortium name="US DOE Joint Genome Institute"/>
            <person name="Copeland A."/>
            <person name="Lucas S."/>
            <person name="Lapidus A."/>
            <person name="Barry K."/>
            <person name="Detter J.C."/>
            <person name="Glavina del Rio T."/>
            <person name="Hammon N."/>
            <person name="Israni S."/>
            <person name="Dalin E."/>
            <person name="Tice H."/>
            <person name="Pitluck S."/>
            <person name="Saunders E."/>
            <person name="Brettin T."/>
            <person name="Bruce D."/>
            <person name="Han C."/>
            <person name="Tapia R."/>
            <person name="Schmutz J."/>
            <person name="Larimer F."/>
            <person name="Land M."/>
            <person name="Hauser L."/>
            <person name="Kyrpides N."/>
            <person name="Kim E."/>
            <person name="Lovley D."/>
            <person name="Richardson P."/>
        </authorList>
    </citation>
    <scope>NUCLEOTIDE SEQUENCE [LARGE SCALE GENOMIC DNA]</scope>
    <source>
        <strain evidence="3">DSM 2379 / NBRC 103807 / OttBd1</strain>
    </source>
</reference>
<keyword evidence="3" id="KW-1185">Reference proteome</keyword>
<dbReference type="AlphaFoldDB" id="A1AK19"/>
<accession>A1AK19</accession>
<dbReference type="KEGG" id="ppd:Ppro_0049"/>
<dbReference type="EMBL" id="CP000482">
    <property type="protein sequence ID" value="ABK97689.1"/>
    <property type="molecule type" value="Genomic_DNA"/>
</dbReference>
<sequence length="412" mass="46659">MSLGRMAVGFRNHILRRALPHGIISWRYLLPRPSQKVRIHRTLWLRGRHPDLQIPFFLIVEFLLWMRWVLFSCWRSSIRAVAHRGRAVAEQEGIGRVTQLGHLLRLGLCHCIPPGEAYAFRLYHREARRNFWDYVFIHEVKAFHRWRGARSGETPASLAMLQDKFRLAEFLGARGVPMATALGTAPRGGVFDPTPYLQTRSRIFCKPNRGSAGRDAFVIKRRGVDIDIFAAKNGVMTKRSSLDCLKRAMARDDFLIQPFLENNPDFAGLCPTEDVVTLRVITEIHPARGMECYCATLEIPNLSNGALKGHIMLPIEVSSGRIASFPGRLPPEIQLNHDAVFDRIGNQTVPFWDSIMESAFRAHRCFPDIYAVAWDYVVTPAGPVMLEGNTGWGATTPQTMYRGLLRDETGTG</sequence>
<dbReference type="Pfam" id="PF14397">
    <property type="entry name" value="ATPgrasp_ST"/>
    <property type="match status" value="1"/>
</dbReference>
<evidence type="ECO:0000259" key="1">
    <source>
        <dbReference type="Pfam" id="PF14397"/>
    </source>
</evidence>
<dbReference type="InterPro" id="IPR039523">
    <property type="entry name" value="RimK-rel_E_lig_ATP-grasp"/>
</dbReference>
<proteinExistence type="predicted"/>
<name>A1AK19_PELPD</name>
<gene>
    <name evidence="2" type="ordered locus">Ppro_0049</name>
</gene>
<dbReference type="HOGENOM" id="CLU_672247_0_0_7"/>
<dbReference type="eggNOG" id="COG0189">
    <property type="taxonomic scope" value="Bacteria"/>
</dbReference>
<feature type="domain" description="Alpha-L-glutamate ligase-related protein ATP-grasp" evidence="1">
    <location>
        <begin position="158"/>
        <end position="402"/>
    </location>
</feature>
<dbReference type="OrthoDB" id="6315394at2"/>
<protein>
    <recommendedName>
        <fullName evidence="1">Alpha-L-glutamate ligase-related protein ATP-grasp domain-containing protein</fullName>
    </recommendedName>
</protein>
<evidence type="ECO:0000313" key="3">
    <source>
        <dbReference type="Proteomes" id="UP000006732"/>
    </source>
</evidence>
<dbReference type="STRING" id="338966.Ppro_0049"/>